<dbReference type="PANTHER" id="PTHR43861">
    <property type="entry name" value="TRANS-ACONITATE 2-METHYLTRANSFERASE-RELATED"/>
    <property type="match status" value="1"/>
</dbReference>
<evidence type="ECO:0000259" key="1">
    <source>
        <dbReference type="Pfam" id="PF13847"/>
    </source>
</evidence>
<keyword evidence="3" id="KW-1185">Reference proteome</keyword>
<dbReference type="CDD" id="cd02440">
    <property type="entry name" value="AdoMet_MTases"/>
    <property type="match status" value="1"/>
</dbReference>
<dbReference type="Pfam" id="PF13847">
    <property type="entry name" value="Methyltransf_31"/>
    <property type="match status" value="1"/>
</dbReference>
<dbReference type="RefSeq" id="WP_307434477.1">
    <property type="nucleotide sequence ID" value="NZ_JAUSVK010000001.1"/>
</dbReference>
<dbReference type="Proteomes" id="UP001237448">
    <property type="component" value="Unassembled WGS sequence"/>
</dbReference>
<reference evidence="2 3" key="1">
    <citation type="submission" date="2023-07" db="EMBL/GenBank/DDBJ databases">
        <title>Genomic Encyclopedia of Type Strains, Phase IV (KMG-IV): sequencing the most valuable type-strain genomes for metagenomic binning, comparative biology and taxonomic classification.</title>
        <authorList>
            <person name="Goeker M."/>
        </authorList>
    </citation>
    <scope>NUCLEOTIDE SEQUENCE [LARGE SCALE GENOMIC DNA]</scope>
    <source>
        <strain evidence="2 3">DSM 5896</strain>
    </source>
</reference>
<accession>A0ABU0FLW6</accession>
<dbReference type="InterPro" id="IPR029063">
    <property type="entry name" value="SAM-dependent_MTases_sf"/>
</dbReference>
<proteinExistence type="predicted"/>
<dbReference type="SUPFAM" id="SSF53335">
    <property type="entry name" value="S-adenosyl-L-methionine-dependent methyltransferases"/>
    <property type="match status" value="1"/>
</dbReference>
<dbReference type="InterPro" id="IPR025714">
    <property type="entry name" value="Methyltranfer_dom"/>
</dbReference>
<evidence type="ECO:0000313" key="3">
    <source>
        <dbReference type="Proteomes" id="UP001237448"/>
    </source>
</evidence>
<comment type="caution">
    <text evidence="2">The sequence shown here is derived from an EMBL/GenBank/DDBJ whole genome shotgun (WGS) entry which is preliminary data.</text>
</comment>
<keyword evidence="2" id="KW-0830">Ubiquinone</keyword>
<dbReference type="EMBL" id="JAUSVK010000001">
    <property type="protein sequence ID" value="MDQ0395585.1"/>
    <property type="molecule type" value="Genomic_DNA"/>
</dbReference>
<feature type="domain" description="Methyltransferase" evidence="1">
    <location>
        <begin position="43"/>
        <end position="156"/>
    </location>
</feature>
<protein>
    <submittedName>
        <fullName evidence="2">Ubiquinone/menaquinone biosynthesis C-methylase UbiE</fullName>
    </submittedName>
</protein>
<dbReference type="Gene3D" id="3.40.50.150">
    <property type="entry name" value="Vaccinia Virus protein VP39"/>
    <property type="match status" value="1"/>
</dbReference>
<name>A0ABU0FLW6_9HYPH</name>
<organism evidence="2 3">
    <name type="scientific">Labrys monachus</name>
    <dbReference type="NCBI Taxonomy" id="217067"/>
    <lineage>
        <taxon>Bacteria</taxon>
        <taxon>Pseudomonadati</taxon>
        <taxon>Pseudomonadota</taxon>
        <taxon>Alphaproteobacteria</taxon>
        <taxon>Hyphomicrobiales</taxon>
        <taxon>Xanthobacteraceae</taxon>
        <taxon>Labrys</taxon>
    </lineage>
</organism>
<gene>
    <name evidence="2" type="ORF">J3R73_005377</name>
</gene>
<evidence type="ECO:0000313" key="2">
    <source>
        <dbReference type="EMBL" id="MDQ0395585.1"/>
    </source>
</evidence>
<sequence length="274" mass="29750">MNKISQHRYILGHSDRELERLAFQSRIIAPITERLLNSAGLCEGMNVLDIGCGAGDVSMLAAQMVGASGSVTGVDRSPEALATAHRRARESGLRNVKFEQADIAALVYPRGFDAVIGRYVLVHTVDPSAVLRSLRSCLRPGGVLAFHELDLVSALRSHPPVKVWDDLCDWILANFGKTLNHPDAARRLTEHFMKAGLPAPHLFCEIPLGNGDHSPLYHWLADTAMTVRSGMGGDLSDMPAGLDETLPDVLRRDTTALFSQILGPAQICAWAKAD</sequence>